<dbReference type="EMBL" id="JABSTQ010007526">
    <property type="protein sequence ID" value="KAG0435579.1"/>
    <property type="molecule type" value="Genomic_DNA"/>
</dbReference>
<keyword evidence="2" id="KW-1185">Reference proteome</keyword>
<gene>
    <name evidence="1" type="ORF">HPB47_018405</name>
</gene>
<comment type="caution">
    <text evidence="1">The sequence shown here is derived from an EMBL/GenBank/DDBJ whole genome shotgun (WGS) entry which is preliminary data.</text>
</comment>
<reference evidence="1 2" key="1">
    <citation type="journal article" date="2020" name="Cell">
        <title>Large-Scale Comparative Analyses of Tick Genomes Elucidate Their Genetic Diversity and Vector Capacities.</title>
        <authorList>
            <consortium name="Tick Genome and Microbiome Consortium (TIGMIC)"/>
            <person name="Jia N."/>
            <person name="Wang J."/>
            <person name="Shi W."/>
            <person name="Du L."/>
            <person name="Sun Y."/>
            <person name="Zhan W."/>
            <person name="Jiang J.F."/>
            <person name="Wang Q."/>
            <person name="Zhang B."/>
            <person name="Ji P."/>
            <person name="Bell-Sakyi L."/>
            <person name="Cui X.M."/>
            <person name="Yuan T.T."/>
            <person name="Jiang B.G."/>
            <person name="Yang W.F."/>
            <person name="Lam T.T."/>
            <person name="Chang Q.C."/>
            <person name="Ding S.J."/>
            <person name="Wang X.J."/>
            <person name="Zhu J.G."/>
            <person name="Ruan X.D."/>
            <person name="Zhao L."/>
            <person name="Wei J.T."/>
            <person name="Ye R.Z."/>
            <person name="Que T.C."/>
            <person name="Du C.H."/>
            <person name="Zhou Y.H."/>
            <person name="Cheng J.X."/>
            <person name="Dai P.F."/>
            <person name="Guo W.B."/>
            <person name="Han X.H."/>
            <person name="Huang E.J."/>
            <person name="Li L.F."/>
            <person name="Wei W."/>
            <person name="Gao Y.C."/>
            <person name="Liu J.Z."/>
            <person name="Shao H.Z."/>
            <person name="Wang X."/>
            <person name="Wang C.C."/>
            <person name="Yang T.C."/>
            <person name="Huo Q.B."/>
            <person name="Li W."/>
            <person name="Chen H.Y."/>
            <person name="Chen S.E."/>
            <person name="Zhou L.G."/>
            <person name="Ni X.B."/>
            <person name="Tian J.H."/>
            <person name="Sheng Y."/>
            <person name="Liu T."/>
            <person name="Pan Y.S."/>
            <person name="Xia L.Y."/>
            <person name="Li J."/>
            <person name="Zhao F."/>
            <person name="Cao W.C."/>
        </authorList>
    </citation>
    <scope>NUCLEOTIDE SEQUENCE [LARGE SCALE GENOMIC DNA]</scope>
    <source>
        <strain evidence="1">Iper-2018</strain>
    </source>
</reference>
<proteinExistence type="predicted"/>
<dbReference type="Proteomes" id="UP000805193">
    <property type="component" value="Unassembled WGS sequence"/>
</dbReference>
<evidence type="ECO:0000313" key="2">
    <source>
        <dbReference type="Proteomes" id="UP000805193"/>
    </source>
</evidence>
<protein>
    <submittedName>
        <fullName evidence="1">Uncharacterized protein</fullName>
    </submittedName>
</protein>
<accession>A0AC60QKS7</accession>
<name>A0AC60QKS7_IXOPE</name>
<feature type="non-terminal residue" evidence="1">
    <location>
        <position position="1"/>
    </location>
</feature>
<evidence type="ECO:0000313" key="1">
    <source>
        <dbReference type="EMBL" id="KAG0435579.1"/>
    </source>
</evidence>
<sequence length="243" mass="27844">TIAMLRLELEFELRRLQLESEERITLYKIQLESEGSTQSSTGSRVGDQGPVDPVAQYADVPIWFDEVEKCLRQTGCRTKPCVHLIMPALTKRVRYLLPNLKLEDCADNQQVKRAVLDELQLARPEYCERFDNASKWQDENWTQFASQTTPCLVYFQIARSTYQNRHENVSHLLNDHTYKQSAGRDKANATKRAQTPTLTILTKAVSLTAAAASYPTAPHRYTASIFSWLKRANKYKVGLIVLY</sequence>
<organism evidence="1 2">
    <name type="scientific">Ixodes persulcatus</name>
    <name type="common">Taiga tick</name>
    <dbReference type="NCBI Taxonomy" id="34615"/>
    <lineage>
        <taxon>Eukaryota</taxon>
        <taxon>Metazoa</taxon>
        <taxon>Ecdysozoa</taxon>
        <taxon>Arthropoda</taxon>
        <taxon>Chelicerata</taxon>
        <taxon>Arachnida</taxon>
        <taxon>Acari</taxon>
        <taxon>Parasitiformes</taxon>
        <taxon>Ixodida</taxon>
        <taxon>Ixodoidea</taxon>
        <taxon>Ixodidae</taxon>
        <taxon>Ixodinae</taxon>
        <taxon>Ixodes</taxon>
    </lineage>
</organism>